<keyword evidence="2" id="KW-1185">Reference proteome</keyword>
<evidence type="ECO:0000313" key="1">
    <source>
        <dbReference type="EMBL" id="RWR86473.1"/>
    </source>
</evidence>
<dbReference type="AlphaFoldDB" id="A0A443P6S9"/>
<organism evidence="1 2">
    <name type="scientific">Cinnamomum micranthum f. kanehirae</name>
    <dbReference type="NCBI Taxonomy" id="337451"/>
    <lineage>
        <taxon>Eukaryota</taxon>
        <taxon>Viridiplantae</taxon>
        <taxon>Streptophyta</taxon>
        <taxon>Embryophyta</taxon>
        <taxon>Tracheophyta</taxon>
        <taxon>Spermatophyta</taxon>
        <taxon>Magnoliopsida</taxon>
        <taxon>Magnoliidae</taxon>
        <taxon>Laurales</taxon>
        <taxon>Lauraceae</taxon>
        <taxon>Cinnamomum</taxon>
    </lineage>
</organism>
<evidence type="ECO:0000313" key="2">
    <source>
        <dbReference type="Proteomes" id="UP000283530"/>
    </source>
</evidence>
<gene>
    <name evidence="1" type="ORF">CKAN_01537100</name>
</gene>
<name>A0A443P6S9_9MAGN</name>
<dbReference type="EMBL" id="QPKB01000006">
    <property type="protein sequence ID" value="RWR86473.1"/>
    <property type="molecule type" value="Genomic_DNA"/>
</dbReference>
<accession>A0A443P6S9</accession>
<reference evidence="1 2" key="1">
    <citation type="journal article" date="2019" name="Nat. Plants">
        <title>Stout camphor tree genome fills gaps in understanding of flowering plant genome evolution.</title>
        <authorList>
            <person name="Chaw S.M."/>
            <person name="Liu Y.C."/>
            <person name="Wu Y.W."/>
            <person name="Wang H.Y."/>
            <person name="Lin C.I."/>
            <person name="Wu C.S."/>
            <person name="Ke H.M."/>
            <person name="Chang L.Y."/>
            <person name="Hsu C.Y."/>
            <person name="Yang H.T."/>
            <person name="Sudianto E."/>
            <person name="Hsu M.H."/>
            <person name="Wu K.P."/>
            <person name="Wang L.N."/>
            <person name="Leebens-Mack J.H."/>
            <person name="Tsai I.J."/>
        </authorList>
    </citation>
    <scope>NUCLEOTIDE SEQUENCE [LARGE SCALE GENOMIC DNA]</scope>
    <source>
        <strain evidence="2">cv. Chaw 1501</strain>
        <tissue evidence="1">Young leaves</tissue>
    </source>
</reference>
<sequence length="121" mass="13784">MVRMGNISPLTASNGEIRTNCRRGNETVVQSMNFILQSSETIRHTILLPLNNINFILLSVLLDNVSFGLLQRTAIDRTSNFANRIKLTPVHFLREQKPSKQYTERKSCISRGTWNLDHDVG</sequence>
<dbReference type="Proteomes" id="UP000283530">
    <property type="component" value="Unassembled WGS sequence"/>
</dbReference>
<protein>
    <submittedName>
        <fullName evidence="1">Uncharacterized protein</fullName>
    </submittedName>
</protein>
<proteinExistence type="predicted"/>
<comment type="caution">
    <text evidence="1">The sequence shown here is derived from an EMBL/GenBank/DDBJ whole genome shotgun (WGS) entry which is preliminary data.</text>
</comment>